<dbReference type="InterPro" id="IPR004345">
    <property type="entry name" value="TB2_DP1_HVA22"/>
</dbReference>
<accession>S9XA23</accession>
<dbReference type="EMBL" id="KE546988">
    <property type="protein sequence ID" value="EPY53982.1"/>
    <property type="molecule type" value="Genomic_DNA"/>
</dbReference>
<dbReference type="GeneID" id="25037117"/>
<evidence type="ECO:0000256" key="3">
    <source>
        <dbReference type="ARBA" id="ARBA00022692"/>
    </source>
</evidence>
<sequence length="167" mass="19343">MEILSTVIGAGYPIYRSYLLLELPTKANQLLPKAFQIRSNEPKSVDEERRRLMAYWCVYGCVTSFEALVGKYLRWFPFYSTAKVILWIWLLNPKTRGSEYVYQSYISTFLREHKDTIQGCLEKLVQLSNSQQLLISAWGFLRSMIDHFPKGNDMPPGSDKDVSKKSS</sequence>
<dbReference type="RefSeq" id="XP_013020911.1">
    <property type="nucleotide sequence ID" value="XM_013165457.1"/>
</dbReference>
<comment type="similarity">
    <text evidence="2 6">Belongs to the DP1 family.</text>
</comment>
<dbReference type="PANTHER" id="PTHR12300:SF161">
    <property type="entry name" value="RECEPTOR EXPRESSION-ENHANCING PROTEIN"/>
    <property type="match status" value="1"/>
</dbReference>
<organism evidence="7 8">
    <name type="scientific">Schizosaccharomyces cryophilus (strain OY26 / ATCC MYA-4695 / CBS 11777 / NBRC 106824 / NRRL Y48691)</name>
    <name type="common">Fission yeast</name>
    <dbReference type="NCBI Taxonomy" id="653667"/>
    <lineage>
        <taxon>Eukaryota</taxon>
        <taxon>Fungi</taxon>
        <taxon>Dikarya</taxon>
        <taxon>Ascomycota</taxon>
        <taxon>Taphrinomycotina</taxon>
        <taxon>Schizosaccharomycetes</taxon>
        <taxon>Schizosaccharomycetales</taxon>
        <taxon>Schizosaccharomycetaceae</taxon>
        <taxon>Schizosaccharomyces</taxon>
    </lineage>
</organism>
<dbReference type="GO" id="GO:0016020">
    <property type="term" value="C:membrane"/>
    <property type="evidence" value="ECO:0007669"/>
    <property type="project" value="UniProtKB-SubCell"/>
</dbReference>
<keyword evidence="3" id="KW-0812">Transmembrane</keyword>
<keyword evidence="5" id="KW-0472">Membrane</keyword>
<reference evidence="7 8" key="1">
    <citation type="journal article" date="2011" name="Science">
        <title>Comparative functional genomics of the fission yeasts.</title>
        <authorList>
            <person name="Rhind N."/>
            <person name="Chen Z."/>
            <person name="Yassour M."/>
            <person name="Thompson D.A."/>
            <person name="Haas B.J."/>
            <person name="Habib N."/>
            <person name="Wapinski I."/>
            <person name="Roy S."/>
            <person name="Lin M.F."/>
            <person name="Heiman D.I."/>
            <person name="Young S.K."/>
            <person name="Furuya K."/>
            <person name="Guo Y."/>
            <person name="Pidoux A."/>
            <person name="Chen H.M."/>
            <person name="Robbertse B."/>
            <person name="Goldberg J.M."/>
            <person name="Aoki K."/>
            <person name="Bayne E.H."/>
            <person name="Berlin A.M."/>
            <person name="Desjardins C.A."/>
            <person name="Dobbs E."/>
            <person name="Dukaj L."/>
            <person name="Fan L."/>
            <person name="FitzGerald M.G."/>
            <person name="French C."/>
            <person name="Gujja S."/>
            <person name="Hansen K."/>
            <person name="Keifenheim D."/>
            <person name="Levin J.Z."/>
            <person name="Mosher R.A."/>
            <person name="Mueller C.A."/>
            <person name="Pfiffner J."/>
            <person name="Priest M."/>
            <person name="Russ C."/>
            <person name="Smialowska A."/>
            <person name="Swoboda P."/>
            <person name="Sykes S.M."/>
            <person name="Vaughn M."/>
            <person name="Vengrova S."/>
            <person name="Yoder R."/>
            <person name="Zeng Q."/>
            <person name="Allshire R."/>
            <person name="Baulcombe D."/>
            <person name="Birren B.W."/>
            <person name="Brown W."/>
            <person name="Ekwall K."/>
            <person name="Kellis M."/>
            <person name="Leatherwood J."/>
            <person name="Levin H."/>
            <person name="Margalit H."/>
            <person name="Martienssen R."/>
            <person name="Nieduszynski C.A."/>
            <person name="Spatafora J.W."/>
            <person name="Friedman N."/>
            <person name="Dalgaard J.Z."/>
            <person name="Baumann P."/>
            <person name="Niki H."/>
            <person name="Regev A."/>
            <person name="Nusbaum C."/>
        </authorList>
    </citation>
    <scope>NUCLEOTIDE SEQUENCE [LARGE SCALE GENOMIC DNA]</scope>
    <source>
        <strain evidence="8">OY26 / ATCC MYA-4695 / CBS 11777 / NBRC 106824 / NRRL Y48691</strain>
    </source>
</reference>
<dbReference type="OrthoDB" id="434647at2759"/>
<dbReference type="HOGENOM" id="CLU_110823_0_0_1"/>
<dbReference type="PANTHER" id="PTHR12300">
    <property type="entry name" value="HVA22-LIKE PROTEINS"/>
    <property type="match status" value="1"/>
</dbReference>
<name>S9XA23_SCHCR</name>
<dbReference type="STRING" id="653667.S9XA23"/>
<dbReference type="Proteomes" id="UP000015464">
    <property type="component" value="Unassembled WGS sequence"/>
</dbReference>
<evidence type="ECO:0000256" key="2">
    <source>
        <dbReference type="ARBA" id="ARBA00008573"/>
    </source>
</evidence>
<dbReference type="OMA" id="RLMAYWC"/>
<gene>
    <name evidence="7" type="ORF">SPOG_02795</name>
</gene>
<dbReference type="Pfam" id="PF03134">
    <property type="entry name" value="TB2_DP1_HVA22"/>
    <property type="match status" value="1"/>
</dbReference>
<evidence type="ECO:0000256" key="5">
    <source>
        <dbReference type="ARBA" id="ARBA00023136"/>
    </source>
</evidence>
<keyword evidence="8" id="KW-1185">Reference proteome</keyword>
<dbReference type="eggNOG" id="KOG1726">
    <property type="taxonomic scope" value="Eukaryota"/>
</dbReference>
<evidence type="ECO:0000256" key="6">
    <source>
        <dbReference type="RuleBase" id="RU362006"/>
    </source>
</evidence>
<evidence type="ECO:0000256" key="4">
    <source>
        <dbReference type="ARBA" id="ARBA00022989"/>
    </source>
</evidence>
<evidence type="ECO:0000313" key="7">
    <source>
        <dbReference type="EMBL" id="EPY53982.1"/>
    </source>
</evidence>
<protein>
    <recommendedName>
        <fullName evidence="6">Protein YOP1</fullName>
    </recommendedName>
</protein>
<dbReference type="AlphaFoldDB" id="S9XA23"/>
<proteinExistence type="inferred from homology"/>
<comment type="subcellular location">
    <subcellularLocation>
        <location evidence="1 6">Membrane</location>
        <topology evidence="1 6">Multi-pass membrane protein</topology>
    </subcellularLocation>
</comment>
<keyword evidence="4" id="KW-1133">Transmembrane helix</keyword>
<evidence type="ECO:0000313" key="8">
    <source>
        <dbReference type="Proteomes" id="UP000015464"/>
    </source>
</evidence>
<evidence type="ECO:0000256" key="1">
    <source>
        <dbReference type="ARBA" id="ARBA00004141"/>
    </source>
</evidence>